<name>A0A1K1ME54_9FLAO</name>
<dbReference type="AlphaFoldDB" id="A0A1K1ME54"/>
<dbReference type="STRING" id="1150368.SAMN02927921_00599"/>
<dbReference type="PROSITE" id="PS51257">
    <property type="entry name" value="PROKAR_LIPOPROTEIN"/>
    <property type="match status" value="1"/>
</dbReference>
<proteinExistence type="predicted"/>
<protein>
    <recommendedName>
        <fullName evidence="3">Lipoprotein</fullName>
    </recommendedName>
</protein>
<evidence type="ECO:0000313" key="1">
    <source>
        <dbReference type="EMBL" id="SFW21361.1"/>
    </source>
</evidence>
<dbReference type="EMBL" id="FPJE01000002">
    <property type="protein sequence ID" value="SFW21361.1"/>
    <property type="molecule type" value="Genomic_DNA"/>
</dbReference>
<evidence type="ECO:0008006" key="3">
    <source>
        <dbReference type="Google" id="ProtNLM"/>
    </source>
</evidence>
<gene>
    <name evidence="1" type="ORF">SAMN02927921_00599</name>
</gene>
<evidence type="ECO:0000313" key="2">
    <source>
        <dbReference type="Proteomes" id="UP000182248"/>
    </source>
</evidence>
<accession>A0A1K1ME54</accession>
<dbReference type="Proteomes" id="UP000182248">
    <property type="component" value="Unassembled WGS sequence"/>
</dbReference>
<keyword evidence="2" id="KW-1185">Reference proteome</keyword>
<dbReference type="OrthoDB" id="799908at2"/>
<reference evidence="1 2" key="1">
    <citation type="submission" date="2016-11" db="EMBL/GenBank/DDBJ databases">
        <authorList>
            <person name="Jaros S."/>
            <person name="Januszkiewicz K."/>
            <person name="Wedrychowicz H."/>
        </authorList>
    </citation>
    <scope>NUCLEOTIDE SEQUENCE [LARGE SCALE GENOMIC DNA]</scope>
    <source>
        <strain evidence="1 2">CGMCC 1.12145</strain>
    </source>
</reference>
<dbReference type="RefSeq" id="WP_072315876.1">
    <property type="nucleotide sequence ID" value="NZ_FPJE01000002.1"/>
</dbReference>
<organism evidence="1 2">
    <name type="scientific">Sinomicrobium oceani</name>
    <dbReference type="NCBI Taxonomy" id="1150368"/>
    <lineage>
        <taxon>Bacteria</taxon>
        <taxon>Pseudomonadati</taxon>
        <taxon>Bacteroidota</taxon>
        <taxon>Flavobacteriia</taxon>
        <taxon>Flavobacteriales</taxon>
        <taxon>Flavobacteriaceae</taxon>
        <taxon>Sinomicrobium</taxon>
    </lineage>
</organism>
<sequence length="166" mass="19522">MKSLYLLSLFFIMSCQNVIKNDDIDTVINKYDKTDFSLFENTFIGIRERNGNEIVYIIEKAEGHLPVYFVKYSVSKGSVIDINKTALEEKSMEDYFTSKEIYSIIENFRELDLSLLKVDKEGNVFMNPFKINEPAILLRLASPSANKEVRKGYVYNHYKNNWYIRR</sequence>